<evidence type="ECO:0000313" key="1">
    <source>
        <dbReference type="EMBL" id="KAI0298018.1"/>
    </source>
</evidence>
<reference evidence="1" key="1">
    <citation type="journal article" date="2022" name="New Phytol.">
        <title>Evolutionary transition to the ectomycorrhizal habit in the genomes of a hyperdiverse lineage of mushroom-forming fungi.</title>
        <authorList>
            <person name="Looney B."/>
            <person name="Miyauchi S."/>
            <person name="Morin E."/>
            <person name="Drula E."/>
            <person name="Courty P.E."/>
            <person name="Kohler A."/>
            <person name="Kuo A."/>
            <person name="LaButti K."/>
            <person name="Pangilinan J."/>
            <person name="Lipzen A."/>
            <person name="Riley R."/>
            <person name="Andreopoulos W."/>
            <person name="He G."/>
            <person name="Johnson J."/>
            <person name="Nolan M."/>
            <person name="Tritt A."/>
            <person name="Barry K.W."/>
            <person name="Grigoriev I.V."/>
            <person name="Nagy L.G."/>
            <person name="Hibbett D."/>
            <person name="Henrissat B."/>
            <person name="Matheny P.B."/>
            <person name="Labbe J."/>
            <person name="Martin F.M."/>
        </authorList>
    </citation>
    <scope>NUCLEOTIDE SEQUENCE</scope>
    <source>
        <strain evidence="1">BPL690</strain>
    </source>
</reference>
<accession>A0AAD4M136</accession>
<sequence length="55" mass="6479">MPSFSHNSEHYHLENLTQKISKRKCTTCFEQFNANLTDCSHMTRTTGWKPHGHFI</sequence>
<protein>
    <submittedName>
        <fullName evidence="1">Uncharacterized protein</fullName>
    </submittedName>
</protein>
<gene>
    <name evidence="1" type="ORF">B0F90DRAFT_1926683</name>
</gene>
<comment type="caution">
    <text evidence="1">The sequence shown here is derived from an EMBL/GenBank/DDBJ whole genome shotgun (WGS) entry which is preliminary data.</text>
</comment>
<dbReference type="AlphaFoldDB" id="A0AAD4M136"/>
<proteinExistence type="predicted"/>
<evidence type="ECO:0000313" key="2">
    <source>
        <dbReference type="Proteomes" id="UP001203297"/>
    </source>
</evidence>
<dbReference type="EMBL" id="WTXG01000031">
    <property type="protein sequence ID" value="KAI0298018.1"/>
    <property type="molecule type" value="Genomic_DNA"/>
</dbReference>
<organism evidence="1 2">
    <name type="scientific">Multifurca ochricompacta</name>
    <dbReference type="NCBI Taxonomy" id="376703"/>
    <lineage>
        <taxon>Eukaryota</taxon>
        <taxon>Fungi</taxon>
        <taxon>Dikarya</taxon>
        <taxon>Basidiomycota</taxon>
        <taxon>Agaricomycotina</taxon>
        <taxon>Agaricomycetes</taxon>
        <taxon>Russulales</taxon>
        <taxon>Russulaceae</taxon>
        <taxon>Multifurca</taxon>
    </lineage>
</organism>
<dbReference type="Proteomes" id="UP001203297">
    <property type="component" value="Unassembled WGS sequence"/>
</dbReference>
<keyword evidence="2" id="KW-1185">Reference proteome</keyword>
<name>A0AAD4M136_9AGAM</name>